<dbReference type="InterPro" id="IPR023393">
    <property type="entry name" value="START-like_dom_sf"/>
</dbReference>
<evidence type="ECO:0000256" key="1">
    <source>
        <dbReference type="ARBA" id="ARBA00006817"/>
    </source>
</evidence>
<evidence type="ECO:0000313" key="3">
    <source>
        <dbReference type="EMBL" id="OCX13453.1"/>
    </source>
</evidence>
<sequence>MELHEAPVASVGMLIRKPVATVYEAFVDPAVTSKFWFTHGSARLDAGRPVEWEWRMYAFKSPVEVRELVKDKKIVVGWGDPATTVEWTFTPMLDGAATFVAIRNSGFQGSLDAQVKSALDSTDGFALVLAGAKAWLEQGIAIGLIVDRHPQGVPGA</sequence>
<protein>
    <submittedName>
        <fullName evidence="3">Polyketide cyclase</fullName>
    </submittedName>
</protein>
<organism evidence="3 4">
    <name type="scientific">Mesorhizobium hungaricum</name>
    <dbReference type="NCBI Taxonomy" id="1566387"/>
    <lineage>
        <taxon>Bacteria</taxon>
        <taxon>Pseudomonadati</taxon>
        <taxon>Pseudomonadota</taxon>
        <taxon>Alphaproteobacteria</taxon>
        <taxon>Hyphomicrobiales</taxon>
        <taxon>Phyllobacteriaceae</taxon>
        <taxon>Mesorhizobium</taxon>
    </lineage>
</organism>
<dbReference type="STRING" id="1566387.QV13_28625"/>
<dbReference type="AlphaFoldDB" id="A0A1C2DFG2"/>
<evidence type="ECO:0000313" key="4">
    <source>
        <dbReference type="Proteomes" id="UP000094412"/>
    </source>
</evidence>
<proteinExistence type="inferred from homology"/>
<dbReference type="Gene3D" id="3.30.530.20">
    <property type="match status" value="1"/>
</dbReference>
<accession>A0A1C2DFG2</accession>
<evidence type="ECO:0000259" key="2">
    <source>
        <dbReference type="Pfam" id="PF08327"/>
    </source>
</evidence>
<dbReference type="OrthoDB" id="9806378at2"/>
<reference evidence="3 4" key="1">
    <citation type="submission" date="2016-08" db="EMBL/GenBank/DDBJ databases">
        <title>Whole genome sequence of Mesorhizobium sp. strain UASWS1009 isolated from industrial sewage.</title>
        <authorList>
            <person name="Crovadore J."/>
            <person name="Calmin G."/>
            <person name="Chablais R."/>
            <person name="Cochard B."/>
            <person name="Lefort F."/>
        </authorList>
    </citation>
    <scope>NUCLEOTIDE SEQUENCE [LARGE SCALE GENOMIC DNA]</scope>
    <source>
        <strain evidence="3 4">UASWS1009</strain>
    </source>
</reference>
<dbReference type="EMBL" id="MDEO01000036">
    <property type="protein sequence ID" value="OCX13453.1"/>
    <property type="molecule type" value="Genomic_DNA"/>
</dbReference>
<comment type="similarity">
    <text evidence="1">Belongs to the AHA1 family.</text>
</comment>
<dbReference type="Pfam" id="PF08327">
    <property type="entry name" value="AHSA1"/>
    <property type="match status" value="1"/>
</dbReference>
<dbReference type="InterPro" id="IPR013538">
    <property type="entry name" value="ASHA1/2-like_C"/>
</dbReference>
<name>A0A1C2DFG2_9HYPH</name>
<feature type="domain" description="Activator of Hsp90 ATPase homologue 1/2-like C-terminal" evidence="2">
    <location>
        <begin position="18"/>
        <end position="113"/>
    </location>
</feature>
<gene>
    <name evidence="3" type="ORF">QV13_28625</name>
</gene>
<keyword evidence="4" id="KW-1185">Reference proteome</keyword>
<dbReference type="SUPFAM" id="SSF55961">
    <property type="entry name" value="Bet v1-like"/>
    <property type="match status" value="1"/>
</dbReference>
<comment type="caution">
    <text evidence="3">The sequence shown here is derived from an EMBL/GenBank/DDBJ whole genome shotgun (WGS) entry which is preliminary data.</text>
</comment>
<dbReference type="RefSeq" id="WP_024922875.1">
    <property type="nucleotide sequence ID" value="NZ_MDEO01000036.1"/>
</dbReference>
<dbReference type="Proteomes" id="UP000094412">
    <property type="component" value="Unassembled WGS sequence"/>
</dbReference>
<dbReference type="CDD" id="cd08901">
    <property type="entry name" value="SRPBCC_CalC_Aha1-like_8"/>
    <property type="match status" value="1"/>
</dbReference>